<protein>
    <submittedName>
        <fullName evidence="3 4">Uncharacterized protein</fullName>
    </submittedName>
</protein>
<keyword evidence="5" id="KW-1185">Reference proteome</keyword>
<dbReference type="RefSeq" id="XP_005831404.1">
    <property type="nucleotide sequence ID" value="XM_005831347.1"/>
</dbReference>
<reference evidence="5" key="2">
    <citation type="submission" date="2012-11" db="EMBL/GenBank/DDBJ databases">
        <authorList>
            <person name="Kuo A."/>
            <person name="Curtis B.A."/>
            <person name="Tanifuji G."/>
            <person name="Burki F."/>
            <person name="Gruber A."/>
            <person name="Irimia M."/>
            <person name="Maruyama S."/>
            <person name="Arias M.C."/>
            <person name="Ball S.G."/>
            <person name="Gile G.H."/>
            <person name="Hirakawa Y."/>
            <person name="Hopkins J.F."/>
            <person name="Rensing S.A."/>
            <person name="Schmutz J."/>
            <person name="Symeonidi A."/>
            <person name="Elias M."/>
            <person name="Eveleigh R.J."/>
            <person name="Herman E.K."/>
            <person name="Klute M.J."/>
            <person name="Nakayama T."/>
            <person name="Obornik M."/>
            <person name="Reyes-Prieto A."/>
            <person name="Armbrust E.V."/>
            <person name="Aves S.J."/>
            <person name="Beiko R.G."/>
            <person name="Coutinho P."/>
            <person name="Dacks J.B."/>
            <person name="Durnford D.G."/>
            <person name="Fast N.M."/>
            <person name="Green B.R."/>
            <person name="Grisdale C."/>
            <person name="Hempe F."/>
            <person name="Henrissat B."/>
            <person name="Hoppner M.P."/>
            <person name="Ishida K.-I."/>
            <person name="Kim E."/>
            <person name="Koreny L."/>
            <person name="Kroth P.G."/>
            <person name="Liu Y."/>
            <person name="Malik S.-B."/>
            <person name="Maier U.G."/>
            <person name="McRose D."/>
            <person name="Mock T."/>
            <person name="Neilson J.A."/>
            <person name="Onodera N.T."/>
            <person name="Poole A.M."/>
            <person name="Pritham E.J."/>
            <person name="Richards T.A."/>
            <person name="Rocap G."/>
            <person name="Roy S.W."/>
            <person name="Sarai C."/>
            <person name="Schaack S."/>
            <person name="Shirato S."/>
            <person name="Slamovits C.H."/>
            <person name="Spencer D.F."/>
            <person name="Suzuki S."/>
            <person name="Worden A.Z."/>
            <person name="Zauner S."/>
            <person name="Barry K."/>
            <person name="Bell C."/>
            <person name="Bharti A.K."/>
            <person name="Crow J.A."/>
            <person name="Grimwood J."/>
            <person name="Kramer R."/>
            <person name="Lindquist E."/>
            <person name="Lucas S."/>
            <person name="Salamov A."/>
            <person name="McFadden G.I."/>
            <person name="Lane C.E."/>
            <person name="Keeling P.J."/>
            <person name="Gray M.W."/>
            <person name="Grigoriev I.V."/>
            <person name="Archibald J.M."/>
        </authorList>
    </citation>
    <scope>NUCLEOTIDE SEQUENCE</scope>
    <source>
        <strain evidence="5">CCMP2712</strain>
    </source>
</reference>
<gene>
    <name evidence="3" type="ORF">GUITHDRAFT_139679</name>
</gene>
<evidence type="ECO:0000256" key="1">
    <source>
        <dbReference type="SAM" id="Coils"/>
    </source>
</evidence>
<organism evidence="3">
    <name type="scientific">Guillardia theta (strain CCMP2712)</name>
    <name type="common">Cryptophyte</name>
    <dbReference type="NCBI Taxonomy" id="905079"/>
    <lineage>
        <taxon>Eukaryota</taxon>
        <taxon>Cryptophyceae</taxon>
        <taxon>Pyrenomonadales</taxon>
        <taxon>Geminigeraceae</taxon>
        <taxon>Guillardia</taxon>
    </lineage>
</organism>
<dbReference type="HOGENOM" id="CLU_761749_0_0_1"/>
<evidence type="ECO:0000313" key="4">
    <source>
        <dbReference type="EnsemblProtists" id="EKX44424"/>
    </source>
</evidence>
<dbReference type="EnsemblProtists" id="EKX44424">
    <property type="protein sequence ID" value="EKX44424"/>
    <property type="gene ID" value="GUITHDRAFT_139679"/>
</dbReference>
<dbReference type="PaxDb" id="55529-EKX44424"/>
<feature type="coiled-coil region" evidence="1">
    <location>
        <begin position="163"/>
        <end position="201"/>
    </location>
</feature>
<feature type="signal peptide" evidence="2">
    <location>
        <begin position="1"/>
        <end position="17"/>
    </location>
</feature>
<accession>L1J8J3</accession>
<reference evidence="3 5" key="1">
    <citation type="journal article" date="2012" name="Nature">
        <title>Algal genomes reveal evolutionary mosaicism and the fate of nucleomorphs.</title>
        <authorList>
            <consortium name="DOE Joint Genome Institute"/>
            <person name="Curtis B.A."/>
            <person name="Tanifuji G."/>
            <person name="Burki F."/>
            <person name="Gruber A."/>
            <person name="Irimia M."/>
            <person name="Maruyama S."/>
            <person name="Arias M.C."/>
            <person name="Ball S.G."/>
            <person name="Gile G.H."/>
            <person name="Hirakawa Y."/>
            <person name="Hopkins J.F."/>
            <person name="Kuo A."/>
            <person name="Rensing S.A."/>
            <person name="Schmutz J."/>
            <person name="Symeonidi A."/>
            <person name="Elias M."/>
            <person name="Eveleigh R.J."/>
            <person name="Herman E.K."/>
            <person name="Klute M.J."/>
            <person name="Nakayama T."/>
            <person name="Obornik M."/>
            <person name="Reyes-Prieto A."/>
            <person name="Armbrust E.V."/>
            <person name="Aves S.J."/>
            <person name="Beiko R.G."/>
            <person name="Coutinho P."/>
            <person name="Dacks J.B."/>
            <person name="Durnford D.G."/>
            <person name="Fast N.M."/>
            <person name="Green B.R."/>
            <person name="Grisdale C.J."/>
            <person name="Hempel F."/>
            <person name="Henrissat B."/>
            <person name="Hoppner M.P."/>
            <person name="Ishida K."/>
            <person name="Kim E."/>
            <person name="Koreny L."/>
            <person name="Kroth P.G."/>
            <person name="Liu Y."/>
            <person name="Malik S.B."/>
            <person name="Maier U.G."/>
            <person name="McRose D."/>
            <person name="Mock T."/>
            <person name="Neilson J.A."/>
            <person name="Onodera N.T."/>
            <person name="Poole A.M."/>
            <person name="Pritham E.J."/>
            <person name="Richards T.A."/>
            <person name="Rocap G."/>
            <person name="Roy S.W."/>
            <person name="Sarai C."/>
            <person name="Schaack S."/>
            <person name="Shirato S."/>
            <person name="Slamovits C.H."/>
            <person name="Spencer D.F."/>
            <person name="Suzuki S."/>
            <person name="Worden A.Z."/>
            <person name="Zauner S."/>
            <person name="Barry K."/>
            <person name="Bell C."/>
            <person name="Bharti A.K."/>
            <person name="Crow J.A."/>
            <person name="Grimwood J."/>
            <person name="Kramer R."/>
            <person name="Lindquist E."/>
            <person name="Lucas S."/>
            <person name="Salamov A."/>
            <person name="McFadden G.I."/>
            <person name="Lane C.E."/>
            <person name="Keeling P.J."/>
            <person name="Gray M.W."/>
            <person name="Grigoriev I.V."/>
            <person name="Archibald J.M."/>
        </authorList>
    </citation>
    <scope>NUCLEOTIDE SEQUENCE</scope>
    <source>
        <strain evidence="3 5">CCMP2712</strain>
    </source>
</reference>
<proteinExistence type="predicted"/>
<dbReference type="EMBL" id="JH993004">
    <property type="protein sequence ID" value="EKX44424.1"/>
    <property type="molecule type" value="Genomic_DNA"/>
</dbReference>
<evidence type="ECO:0000313" key="5">
    <source>
        <dbReference type="Proteomes" id="UP000011087"/>
    </source>
</evidence>
<feature type="coiled-coil region" evidence="1">
    <location>
        <begin position="279"/>
        <end position="341"/>
    </location>
</feature>
<name>L1J8J3_GUITC</name>
<keyword evidence="2" id="KW-0732">Signal</keyword>
<evidence type="ECO:0000313" key="3">
    <source>
        <dbReference type="EMBL" id="EKX44424.1"/>
    </source>
</evidence>
<evidence type="ECO:0000256" key="2">
    <source>
        <dbReference type="SAM" id="SignalP"/>
    </source>
</evidence>
<dbReference type="KEGG" id="gtt:GUITHDRAFT_139679"/>
<keyword evidence="1" id="KW-0175">Coiled coil</keyword>
<dbReference type="AlphaFoldDB" id="L1J8J3"/>
<sequence length="369" mass="40856">MAATALLLLVSPSSSSSSLMAIVKPEKQLHALAMHLLRTGGSMSTTALGLYLKKWQQNPLMLGDPSKARTQMLAPQNVLGATKLQNEAGSDSKLCAKKDVIIEKLDQLLKKLGGEELSLNITLGKVDAEWKAALDSWLEAESSYRLRIEQEADDGLKYVQDDYEKYMTAYKEAKANLNAMLAKHQAEREELDSERELIKEIMRMIGVLHDIKATDKSIAAGGRDSIKDSETGVSDPYGTYASKTKAVLEAKISQLKQMIKKSGLIKGDKLAQITKLPVYSETEEIAKILKEMLDDIETRKQILDDSEKQAQATVDSYHDKLVESEQKIAELGKARDKAKEDVSPGLKATDMACQLTSRFFSVRERETST</sequence>
<dbReference type="GeneID" id="17301144"/>
<feature type="chain" id="PRO_5008771106" evidence="2">
    <location>
        <begin position="18"/>
        <end position="369"/>
    </location>
</feature>
<reference evidence="4" key="3">
    <citation type="submission" date="2016-03" db="UniProtKB">
        <authorList>
            <consortium name="EnsemblProtists"/>
        </authorList>
    </citation>
    <scope>IDENTIFICATION</scope>
</reference>
<dbReference type="Proteomes" id="UP000011087">
    <property type="component" value="Unassembled WGS sequence"/>
</dbReference>